<feature type="chain" id="PRO_5018080109" description="Thioredoxin-like fold domain-containing protein" evidence="1">
    <location>
        <begin position="25"/>
        <end position="223"/>
    </location>
</feature>
<evidence type="ECO:0000313" key="2">
    <source>
        <dbReference type="EMBL" id="RQO86361.1"/>
    </source>
</evidence>
<organism evidence="2 3">
    <name type="scientific">Populus trichocarpa</name>
    <name type="common">Western balsam poplar</name>
    <name type="synonym">Populus balsamifera subsp. trichocarpa</name>
    <dbReference type="NCBI Taxonomy" id="3694"/>
    <lineage>
        <taxon>Eukaryota</taxon>
        <taxon>Viridiplantae</taxon>
        <taxon>Streptophyta</taxon>
        <taxon>Embryophyta</taxon>
        <taxon>Tracheophyta</taxon>
        <taxon>Spermatophyta</taxon>
        <taxon>Magnoliopsida</taxon>
        <taxon>eudicotyledons</taxon>
        <taxon>Gunneridae</taxon>
        <taxon>Pentapetalae</taxon>
        <taxon>rosids</taxon>
        <taxon>fabids</taxon>
        <taxon>Malpighiales</taxon>
        <taxon>Salicaceae</taxon>
        <taxon>Saliceae</taxon>
        <taxon>Populus</taxon>
    </lineage>
</organism>
<accession>A0A3N7FH10</accession>
<dbReference type="SMR" id="A0A3N7FH10"/>
<feature type="signal peptide" evidence="1">
    <location>
        <begin position="1"/>
        <end position="24"/>
    </location>
</feature>
<dbReference type="AlphaFoldDB" id="A0A3N7FH10"/>
<evidence type="ECO:0000256" key="1">
    <source>
        <dbReference type="SAM" id="SignalP"/>
    </source>
</evidence>
<dbReference type="InParanoid" id="A0A3N7FH10"/>
<evidence type="ECO:0000313" key="3">
    <source>
        <dbReference type="Proteomes" id="UP000006729"/>
    </source>
</evidence>
<dbReference type="Gramene" id="Potri.002G017500.2.v4.1">
    <property type="protein sequence ID" value="Potri.002G017500.2.v4.1"/>
    <property type="gene ID" value="Potri.002G017500.v4.1"/>
</dbReference>
<dbReference type="EMBL" id="CM009291">
    <property type="protein sequence ID" value="RQO86361.1"/>
    <property type="molecule type" value="Genomic_DNA"/>
</dbReference>
<dbReference type="PANTHER" id="PTHR33875:SF2">
    <property type="entry name" value="ACR183CP"/>
    <property type="match status" value="1"/>
</dbReference>
<name>A0A3N7FH10_POPTR</name>
<dbReference type="Gene3D" id="3.40.30.10">
    <property type="entry name" value="Glutaredoxin"/>
    <property type="match status" value="1"/>
</dbReference>
<dbReference type="STRING" id="3694.A0A3N7FH10"/>
<keyword evidence="3" id="KW-1185">Reference proteome</keyword>
<keyword evidence="1" id="KW-0732">Signal</keyword>
<protein>
    <recommendedName>
        <fullName evidence="4">Thioredoxin-like fold domain-containing protein</fullName>
    </recommendedName>
</protein>
<dbReference type="CDD" id="cd02972">
    <property type="entry name" value="DsbA_family"/>
    <property type="match status" value="1"/>
</dbReference>
<gene>
    <name evidence="2" type="ORF">POPTR_002G017500</name>
</gene>
<dbReference type="Proteomes" id="UP000006729">
    <property type="component" value="Chromosome 2"/>
</dbReference>
<dbReference type="SUPFAM" id="SSF52833">
    <property type="entry name" value="Thioredoxin-like"/>
    <property type="match status" value="1"/>
</dbReference>
<sequence length="223" mass="25287">MKRQHHFAVIQFSYIFLFITSSQWNVLPQNLPPLRYDGFVYENRKGGSDSILIEAFFDPVCPDSRDTWPPLQKALKHYGSRVSLVVHLLPLPYHDNAFVASRALHIANILNCSFTFPLLEQFFKHQEKFYGSETSNLSKDSIVKEIVKFATVIVGDSYSSPLQFGFNDIQTDLKTRVSFKYSASRGVYATPFFFVNGFGLPGAGSALDYKVWRSIIDPLVGAK</sequence>
<dbReference type="OrthoDB" id="37297at2759"/>
<dbReference type="InterPro" id="IPR036249">
    <property type="entry name" value="Thioredoxin-like_sf"/>
</dbReference>
<dbReference type="OMA" id="WRNTIDP"/>
<reference evidence="2 3" key="1">
    <citation type="journal article" date="2006" name="Science">
        <title>The genome of black cottonwood, Populus trichocarpa (Torr. &amp; Gray).</title>
        <authorList>
            <person name="Tuskan G.A."/>
            <person name="Difazio S."/>
            <person name="Jansson S."/>
            <person name="Bohlmann J."/>
            <person name="Grigoriev I."/>
            <person name="Hellsten U."/>
            <person name="Putnam N."/>
            <person name="Ralph S."/>
            <person name="Rombauts S."/>
            <person name="Salamov A."/>
            <person name="Schein J."/>
            <person name="Sterck L."/>
            <person name="Aerts A."/>
            <person name="Bhalerao R.R."/>
            <person name="Bhalerao R.P."/>
            <person name="Blaudez D."/>
            <person name="Boerjan W."/>
            <person name="Brun A."/>
            <person name="Brunner A."/>
            <person name="Busov V."/>
            <person name="Campbell M."/>
            <person name="Carlson J."/>
            <person name="Chalot M."/>
            <person name="Chapman J."/>
            <person name="Chen G.L."/>
            <person name="Cooper D."/>
            <person name="Coutinho P.M."/>
            <person name="Couturier J."/>
            <person name="Covert S."/>
            <person name="Cronk Q."/>
            <person name="Cunningham R."/>
            <person name="Davis J."/>
            <person name="Degroeve S."/>
            <person name="Dejardin A."/>
            <person name="Depamphilis C."/>
            <person name="Detter J."/>
            <person name="Dirks B."/>
            <person name="Dubchak I."/>
            <person name="Duplessis S."/>
            <person name="Ehlting J."/>
            <person name="Ellis B."/>
            <person name="Gendler K."/>
            <person name="Goodstein D."/>
            <person name="Gribskov M."/>
            <person name="Grimwood J."/>
            <person name="Groover A."/>
            <person name="Gunter L."/>
            <person name="Hamberger B."/>
            <person name="Heinze B."/>
            <person name="Helariutta Y."/>
            <person name="Henrissat B."/>
            <person name="Holligan D."/>
            <person name="Holt R."/>
            <person name="Huang W."/>
            <person name="Islam-Faridi N."/>
            <person name="Jones S."/>
            <person name="Jones-Rhoades M."/>
            <person name="Jorgensen R."/>
            <person name="Joshi C."/>
            <person name="Kangasjarvi J."/>
            <person name="Karlsson J."/>
            <person name="Kelleher C."/>
            <person name="Kirkpatrick R."/>
            <person name="Kirst M."/>
            <person name="Kohler A."/>
            <person name="Kalluri U."/>
            <person name="Larimer F."/>
            <person name="Leebens-Mack J."/>
            <person name="Leple J.C."/>
            <person name="Locascio P."/>
            <person name="Lou Y."/>
            <person name="Lucas S."/>
            <person name="Martin F."/>
            <person name="Montanini B."/>
            <person name="Napoli C."/>
            <person name="Nelson D.R."/>
            <person name="Nelson C."/>
            <person name="Nieminen K."/>
            <person name="Nilsson O."/>
            <person name="Pereda V."/>
            <person name="Peter G."/>
            <person name="Philippe R."/>
            <person name="Pilate G."/>
            <person name="Poliakov A."/>
            <person name="Razumovskaya J."/>
            <person name="Richardson P."/>
            <person name="Rinaldi C."/>
            <person name="Ritland K."/>
            <person name="Rouze P."/>
            <person name="Ryaboy D."/>
            <person name="Schmutz J."/>
            <person name="Schrader J."/>
            <person name="Segerman B."/>
            <person name="Shin H."/>
            <person name="Siddiqui A."/>
            <person name="Sterky F."/>
            <person name="Terry A."/>
            <person name="Tsai C.J."/>
            <person name="Uberbacher E."/>
            <person name="Unneberg P."/>
            <person name="Vahala J."/>
            <person name="Wall K."/>
            <person name="Wessler S."/>
            <person name="Yang G."/>
            <person name="Yin T."/>
            <person name="Douglas C."/>
            <person name="Marra M."/>
            <person name="Sandberg G."/>
            <person name="Van de Peer Y."/>
            <person name="Rokhsar D."/>
        </authorList>
    </citation>
    <scope>NUCLEOTIDE SEQUENCE [LARGE SCALE GENOMIC DNA]</scope>
    <source>
        <strain evidence="3">cv. Nisqually</strain>
    </source>
</reference>
<proteinExistence type="predicted"/>
<evidence type="ECO:0008006" key="4">
    <source>
        <dbReference type="Google" id="ProtNLM"/>
    </source>
</evidence>
<dbReference type="PANTHER" id="PTHR33875">
    <property type="entry name" value="OS09G0542200 PROTEIN"/>
    <property type="match status" value="1"/>
</dbReference>